<sequence>MCSYFRAAILSPADRGHLHFECIDDCFANTTLGDIQGIDFPGALAKKPFSNVWSAWKIASIFIRNNIDMATKMNLCREQKMMLDVDALVRVLMVAYNTCEEWTDFICSATRITKHAPIDTYAVDRPYEEALRRVKEAVADMTRRNRPAKEGPMGFAAPESARMLEKDGEQIGIRARVIVKFGQLREVVVEKAFSTWVIVWPLDIHTDQPDIEAVALAAQQHMQAGGHKVTAWPPLSSYNRVKWMIMSKLWKALDDKLLACAGVKKMATASNSHIEENKIFIEEGTPEGAGQYY</sequence>
<evidence type="ECO:0000313" key="3">
    <source>
        <dbReference type="WBParaSite" id="HPBE_0001566201-mRNA-1"/>
    </source>
</evidence>
<dbReference type="EMBL" id="UZAH01028973">
    <property type="protein sequence ID" value="VDP03493.1"/>
    <property type="molecule type" value="Genomic_DNA"/>
</dbReference>
<dbReference type="Proteomes" id="UP000050761">
    <property type="component" value="Unassembled WGS sequence"/>
</dbReference>
<reference evidence="3" key="2">
    <citation type="submission" date="2019-09" db="UniProtKB">
        <authorList>
            <consortium name="WormBaseParasite"/>
        </authorList>
    </citation>
    <scope>IDENTIFICATION</scope>
</reference>
<organism evidence="2 3">
    <name type="scientific">Heligmosomoides polygyrus</name>
    <name type="common">Parasitic roundworm</name>
    <dbReference type="NCBI Taxonomy" id="6339"/>
    <lineage>
        <taxon>Eukaryota</taxon>
        <taxon>Metazoa</taxon>
        <taxon>Ecdysozoa</taxon>
        <taxon>Nematoda</taxon>
        <taxon>Chromadorea</taxon>
        <taxon>Rhabditida</taxon>
        <taxon>Rhabditina</taxon>
        <taxon>Rhabditomorpha</taxon>
        <taxon>Strongyloidea</taxon>
        <taxon>Heligmosomidae</taxon>
        <taxon>Heligmosomoides</taxon>
    </lineage>
</organism>
<dbReference type="AlphaFoldDB" id="A0A183G2U4"/>
<proteinExistence type="predicted"/>
<reference evidence="1 2" key="1">
    <citation type="submission" date="2018-11" db="EMBL/GenBank/DDBJ databases">
        <authorList>
            <consortium name="Pathogen Informatics"/>
        </authorList>
    </citation>
    <scope>NUCLEOTIDE SEQUENCE [LARGE SCALE GENOMIC DNA]</scope>
</reference>
<keyword evidence="2" id="KW-1185">Reference proteome</keyword>
<evidence type="ECO:0000313" key="2">
    <source>
        <dbReference type="Proteomes" id="UP000050761"/>
    </source>
</evidence>
<gene>
    <name evidence="1" type="ORF">HPBE_LOCUS15661</name>
</gene>
<protein>
    <submittedName>
        <fullName evidence="3">HET domain-containing protein</fullName>
    </submittedName>
</protein>
<name>A0A183G2U4_HELPZ</name>
<accession>A0A3P8E4L6</accession>
<dbReference type="OrthoDB" id="5853941at2759"/>
<accession>A0A183G2U4</accession>
<evidence type="ECO:0000313" key="1">
    <source>
        <dbReference type="EMBL" id="VDP03493.1"/>
    </source>
</evidence>
<dbReference type="WBParaSite" id="HPBE_0001566201-mRNA-1">
    <property type="protein sequence ID" value="HPBE_0001566201-mRNA-1"/>
    <property type="gene ID" value="HPBE_0001566201"/>
</dbReference>